<keyword evidence="2" id="KW-1185">Reference proteome</keyword>
<reference evidence="1 2" key="1">
    <citation type="submission" date="2019-07" db="EMBL/GenBank/DDBJ databases">
        <title>De Novo Assembly of kiwifruit Actinidia rufa.</title>
        <authorList>
            <person name="Sugita-Konishi S."/>
            <person name="Sato K."/>
            <person name="Mori E."/>
            <person name="Abe Y."/>
            <person name="Kisaki G."/>
            <person name="Hamano K."/>
            <person name="Suezawa K."/>
            <person name="Otani M."/>
            <person name="Fukuda T."/>
            <person name="Manabe T."/>
            <person name="Gomi K."/>
            <person name="Tabuchi M."/>
            <person name="Akimitsu K."/>
            <person name="Kataoka I."/>
        </authorList>
    </citation>
    <scope>NUCLEOTIDE SEQUENCE [LARGE SCALE GENOMIC DNA]</scope>
    <source>
        <strain evidence="2">cv. Fuchu</strain>
    </source>
</reference>
<evidence type="ECO:0000313" key="2">
    <source>
        <dbReference type="Proteomes" id="UP000585474"/>
    </source>
</evidence>
<protein>
    <submittedName>
        <fullName evidence="1">Uncharacterized protein</fullName>
    </submittedName>
</protein>
<evidence type="ECO:0000313" key="1">
    <source>
        <dbReference type="EMBL" id="GFZ19601.1"/>
    </source>
</evidence>
<dbReference type="Proteomes" id="UP000585474">
    <property type="component" value="Unassembled WGS sequence"/>
</dbReference>
<dbReference type="EMBL" id="BJWL01000028">
    <property type="protein sequence ID" value="GFZ19601.1"/>
    <property type="molecule type" value="Genomic_DNA"/>
</dbReference>
<gene>
    <name evidence="1" type="ORF">Acr_28g0003060</name>
</gene>
<sequence length="135" mass="14539">MSLSRHGGCQNASHLLSLVIPWDYRRPLPLVQASNTVIVLSSLSSGTSGRVSKLALWRRLVETSALARPVLNGVRIELWHKGPPSSLCSGSSSRVPTLARTKRKSNPIERYGGGAEKFWVVEGMAEDGECGIVGS</sequence>
<comment type="caution">
    <text evidence="1">The sequence shown here is derived from an EMBL/GenBank/DDBJ whole genome shotgun (WGS) entry which is preliminary data.</text>
</comment>
<organism evidence="1 2">
    <name type="scientific">Actinidia rufa</name>
    <dbReference type="NCBI Taxonomy" id="165716"/>
    <lineage>
        <taxon>Eukaryota</taxon>
        <taxon>Viridiplantae</taxon>
        <taxon>Streptophyta</taxon>
        <taxon>Embryophyta</taxon>
        <taxon>Tracheophyta</taxon>
        <taxon>Spermatophyta</taxon>
        <taxon>Magnoliopsida</taxon>
        <taxon>eudicotyledons</taxon>
        <taxon>Gunneridae</taxon>
        <taxon>Pentapetalae</taxon>
        <taxon>asterids</taxon>
        <taxon>Ericales</taxon>
        <taxon>Actinidiaceae</taxon>
        <taxon>Actinidia</taxon>
    </lineage>
</organism>
<name>A0A7J0H9H5_9ERIC</name>
<accession>A0A7J0H9H5</accession>
<dbReference type="AlphaFoldDB" id="A0A7J0H9H5"/>
<proteinExistence type="predicted"/>